<feature type="compositionally biased region" description="Polar residues" evidence="1">
    <location>
        <begin position="126"/>
        <end position="138"/>
    </location>
</feature>
<feature type="region of interest" description="Disordered" evidence="1">
    <location>
        <begin position="336"/>
        <end position="358"/>
    </location>
</feature>
<sequence>MATTDEAISRMLPSEYRESRDIEQVKRTWNPILRRELGKHWDMIKEGMKGFIQAQDEAVKALAKYERDETAERVFRDFLDDVFPGALDILLQIGPTVNQYPGCSTDEEAMALDDSDARSVTMAPEPSSSSRAGPTTSMGPPPRPSMFTMLITEPLNPATRGKTEASGSGDPGPSSIFDVPVSPPPASPDHGPLTLQQNGKRPLASGSESAQASEMPNKKARKANGAQRTIDLWDVEAVEYIFKDKRCGPGYYVIRCNVERHPPLGHPGVFVKPPLEGTNALDHFNSPGHTCHDTSKQYSIEEIIREFAYRVTGESLTAAKIKASNESLQKYLERVEAEGQAKKSPKGKEKATGTGSRFQARSSIRVGTFDYDDDLFGDEVIKEVISGFLAQSDDVDFEILEDDD</sequence>
<comment type="caution">
    <text evidence="2">The sequence shown here is derived from an EMBL/GenBank/DDBJ whole genome shotgun (WGS) entry which is preliminary data.</text>
</comment>
<protein>
    <submittedName>
        <fullName evidence="2">Uncharacterized protein</fullName>
    </submittedName>
</protein>
<name>A0A423WTR6_9PEZI</name>
<evidence type="ECO:0000256" key="1">
    <source>
        <dbReference type="SAM" id="MobiDB-lite"/>
    </source>
</evidence>
<dbReference type="EMBL" id="LKEA01000009">
    <property type="protein sequence ID" value="ROW06761.1"/>
    <property type="molecule type" value="Genomic_DNA"/>
</dbReference>
<evidence type="ECO:0000313" key="2">
    <source>
        <dbReference type="EMBL" id="ROW06761.1"/>
    </source>
</evidence>
<reference evidence="2 3" key="1">
    <citation type="submission" date="2015-09" db="EMBL/GenBank/DDBJ databases">
        <title>Host preference determinants of Valsa canker pathogens revealed by comparative genomics.</title>
        <authorList>
            <person name="Yin Z."/>
            <person name="Huang L."/>
        </authorList>
    </citation>
    <scope>NUCLEOTIDE SEQUENCE [LARGE SCALE GENOMIC DNA]</scope>
    <source>
        <strain evidence="2 3">03-1</strain>
    </source>
</reference>
<dbReference type="Proteomes" id="UP000283895">
    <property type="component" value="Unassembled WGS sequence"/>
</dbReference>
<feature type="compositionally biased region" description="Basic and acidic residues" evidence="1">
    <location>
        <begin position="336"/>
        <end position="351"/>
    </location>
</feature>
<feature type="region of interest" description="Disordered" evidence="1">
    <location>
        <begin position="117"/>
        <end position="226"/>
    </location>
</feature>
<proteinExistence type="predicted"/>
<keyword evidence="3" id="KW-1185">Reference proteome</keyword>
<evidence type="ECO:0000313" key="3">
    <source>
        <dbReference type="Proteomes" id="UP000283895"/>
    </source>
</evidence>
<dbReference type="AlphaFoldDB" id="A0A423WTR6"/>
<organism evidence="2 3">
    <name type="scientific">Cytospora schulzeri</name>
    <dbReference type="NCBI Taxonomy" id="448051"/>
    <lineage>
        <taxon>Eukaryota</taxon>
        <taxon>Fungi</taxon>
        <taxon>Dikarya</taxon>
        <taxon>Ascomycota</taxon>
        <taxon>Pezizomycotina</taxon>
        <taxon>Sordariomycetes</taxon>
        <taxon>Sordariomycetidae</taxon>
        <taxon>Diaporthales</taxon>
        <taxon>Cytosporaceae</taxon>
        <taxon>Cytospora</taxon>
    </lineage>
</organism>
<gene>
    <name evidence="2" type="ORF">VMCG_04181</name>
</gene>
<dbReference type="OrthoDB" id="5215660at2759"/>
<accession>A0A423WTR6</accession>